<organism evidence="2">
    <name type="scientific">freshwater sediment metagenome</name>
    <dbReference type="NCBI Taxonomy" id="556182"/>
    <lineage>
        <taxon>unclassified sequences</taxon>
        <taxon>metagenomes</taxon>
        <taxon>ecological metagenomes</taxon>
    </lineage>
</organism>
<dbReference type="AlphaFoldDB" id="A0AA48RE87"/>
<dbReference type="EMBL" id="OY288114">
    <property type="protein sequence ID" value="CAJ0878816.1"/>
    <property type="molecule type" value="Genomic_DNA"/>
</dbReference>
<evidence type="ECO:0000256" key="1">
    <source>
        <dbReference type="SAM" id="MobiDB-lite"/>
    </source>
</evidence>
<gene>
    <name evidence="2" type="ORF">AMST5_03003</name>
</gene>
<proteinExistence type="predicted"/>
<name>A0AA48RE87_9ZZZZ</name>
<feature type="region of interest" description="Disordered" evidence="1">
    <location>
        <begin position="88"/>
        <end position="110"/>
    </location>
</feature>
<evidence type="ECO:0000313" key="2">
    <source>
        <dbReference type="EMBL" id="CAJ0878816.1"/>
    </source>
</evidence>
<accession>A0AA48RE87</accession>
<sequence>MSKIEGNDLSVEEWLAIRKEEGLKIDPETAEATFIWTHTVDPYGVHPNLPPESQQIGREYFARNKGSDIWVSRDDIPDEIWEKIVRKHRGQSASPVRLSGFEDFDEEESS</sequence>
<protein>
    <submittedName>
        <fullName evidence="2">Uncharacterized protein</fullName>
    </submittedName>
</protein>
<reference evidence="2" key="1">
    <citation type="submission" date="2023-07" db="EMBL/GenBank/DDBJ databases">
        <authorList>
            <person name="Pelsma A.J. K."/>
        </authorList>
    </citation>
    <scope>NUCLEOTIDE SEQUENCE</scope>
</reference>